<dbReference type="AlphaFoldDB" id="A0AAD1MCR2"/>
<dbReference type="GO" id="GO:0008168">
    <property type="term" value="F:methyltransferase activity"/>
    <property type="evidence" value="ECO:0007669"/>
    <property type="project" value="UniProtKB-KW"/>
</dbReference>
<evidence type="ECO:0000256" key="3">
    <source>
        <dbReference type="ARBA" id="ARBA00022691"/>
    </source>
</evidence>
<evidence type="ECO:0000256" key="2">
    <source>
        <dbReference type="ARBA" id="ARBA00022679"/>
    </source>
</evidence>
<name>A0AAD1MCR2_9MYCO</name>
<dbReference type="Proteomes" id="UP000467327">
    <property type="component" value="Chromosome"/>
</dbReference>
<dbReference type="InterPro" id="IPR041698">
    <property type="entry name" value="Methyltransf_25"/>
</dbReference>
<dbReference type="SUPFAM" id="SSF53335">
    <property type="entry name" value="S-adenosyl-L-methionine-dependent methyltransferases"/>
    <property type="match status" value="1"/>
</dbReference>
<evidence type="ECO:0000256" key="1">
    <source>
        <dbReference type="ARBA" id="ARBA00022603"/>
    </source>
</evidence>
<accession>A0AAD1MCR2</accession>
<dbReference type="CDD" id="cd02440">
    <property type="entry name" value="AdoMet_MTases"/>
    <property type="match status" value="1"/>
</dbReference>
<gene>
    <name evidence="5" type="ORF">MAIC_23070</name>
</gene>
<evidence type="ECO:0000259" key="4">
    <source>
        <dbReference type="Pfam" id="PF13649"/>
    </source>
</evidence>
<sequence>MECMTIDSMDWDGAYRDGGFFDGPPPWNIGEPQPVIADLIRSGAFASDVLDAGCGHGEVSLALAAAGRTVLGVELSETAVAWARRSAAQRGLSRATFEQGDITAFSGHDGRFSSVVDCTLFHALPVDKREAYLRSVHRAAAAGADYYILVFAKGAYPAEMESKPNEVDAYELHAAVGRYFDVDFIRPAPILATVEALPGLPDLVLPFERDELGRLQFPGYLLRARKSESGIA</sequence>
<dbReference type="PANTHER" id="PTHR43464">
    <property type="entry name" value="METHYLTRANSFERASE"/>
    <property type="match status" value="1"/>
</dbReference>
<dbReference type="InterPro" id="IPR029063">
    <property type="entry name" value="SAM-dependent_MTases_sf"/>
</dbReference>
<organism evidence="5 6">
    <name type="scientific">Mycolicibacterium aichiense</name>
    <dbReference type="NCBI Taxonomy" id="1799"/>
    <lineage>
        <taxon>Bacteria</taxon>
        <taxon>Bacillati</taxon>
        <taxon>Actinomycetota</taxon>
        <taxon>Actinomycetes</taxon>
        <taxon>Mycobacteriales</taxon>
        <taxon>Mycobacteriaceae</taxon>
        <taxon>Mycolicibacterium</taxon>
    </lineage>
</organism>
<keyword evidence="6" id="KW-1185">Reference proteome</keyword>
<feature type="domain" description="Methyltransferase" evidence="4">
    <location>
        <begin position="49"/>
        <end position="141"/>
    </location>
</feature>
<dbReference type="GO" id="GO:0032259">
    <property type="term" value="P:methylation"/>
    <property type="evidence" value="ECO:0007669"/>
    <property type="project" value="UniProtKB-KW"/>
</dbReference>
<evidence type="ECO:0000313" key="6">
    <source>
        <dbReference type="Proteomes" id="UP000467327"/>
    </source>
</evidence>
<dbReference type="PANTHER" id="PTHR43464:SF19">
    <property type="entry name" value="UBIQUINONE BIOSYNTHESIS O-METHYLTRANSFERASE, MITOCHONDRIAL"/>
    <property type="match status" value="1"/>
</dbReference>
<proteinExistence type="predicted"/>
<dbReference type="Gene3D" id="3.40.50.150">
    <property type="entry name" value="Vaccinia Virus protein VP39"/>
    <property type="match status" value="1"/>
</dbReference>
<reference evidence="5 6" key="1">
    <citation type="journal article" date="2019" name="Emerg. Microbes Infect.">
        <title>Comprehensive subspecies identification of 175 nontuberculous mycobacteria species based on 7547 genomic profiles.</title>
        <authorList>
            <person name="Matsumoto Y."/>
            <person name="Kinjo T."/>
            <person name="Motooka D."/>
            <person name="Nabeya D."/>
            <person name="Jung N."/>
            <person name="Uechi K."/>
            <person name="Horii T."/>
            <person name="Iida T."/>
            <person name="Fujita J."/>
            <person name="Nakamura S."/>
        </authorList>
    </citation>
    <scope>NUCLEOTIDE SEQUENCE [LARGE SCALE GENOMIC DNA]</scope>
    <source>
        <strain evidence="5 6">JCM 6376</strain>
    </source>
</reference>
<dbReference type="Pfam" id="PF13649">
    <property type="entry name" value="Methyltransf_25"/>
    <property type="match status" value="1"/>
</dbReference>
<keyword evidence="3" id="KW-0949">S-adenosyl-L-methionine</keyword>
<dbReference type="KEGG" id="maic:MAIC_23070"/>
<keyword evidence="1 5" id="KW-0489">Methyltransferase</keyword>
<protein>
    <submittedName>
        <fullName evidence="5">SAM-dependent methyltransferase</fullName>
    </submittedName>
</protein>
<evidence type="ECO:0000313" key="5">
    <source>
        <dbReference type="EMBL" id="BBX07504.1"/>
    </source>
</evidence>
<dbReference type="EMBL" id="AP022561">
    <property type="protein sequence ID" value="BBX07504.1"/>
    <property type="molecule type" value="Genomic_DNA"/>
</dbReference>
<keyword evidence="2" id="KW-0808">Transferase</keyword>